<dbReference type="Proteomes" id="UP000291189">
    <property type="component" value="Unassembled WGS sequence"/>
</dbReference>
<keyword evidence="1" id="KW-1133">Transmembrane helix</keyword>
<organism evidence="2 3">
    <name type="scientific">Nocardioides iriomotensis</name>
    <dbReference type="NCBI Taxonomy" id="715784"/>
    <lineage>
        <taxon>Bacteria</taxon>
        <taxon>Bacillati</taxon>
        <taxon>Actinomycetota</taxon>
        <taxon>Actinomycetes</taxon>
        <taxon>Propionibacteriales</taxon>
        <taxon>Nocardioidaceae</taxon>
        <taxon>Nocardioides</taxon>
    </lineage>
</organism>
<sequence length="396" mass="40678">MGAGHAHAHRRTSRSGTDDVEVGLVARVVLLGTLALCALGTVAGLVHYWPDGGAVERTLGSVEYAAEGVTFPHAEVLAVRGDGLVVARVLEGEAEGDRVRVQVPRDISESGLRGGDVVELQRNPTVEGVEQSFALFGVDRSRTLWLLLGAFVLSVVLVARLRGVLALVGLLVGGYVLTQFMLPALLLGASGLGIAMIGSAAIMFVTLYLAHGPSLRTSAALAGTLGGIAITAVIGVAAIRSARLSGVDDDAGAILASYVDGVSFTGLLTCALIVAGLGVLNDVTITQSSAVWELRAAAPAMSRRALFRSAMRIGRDHIASTIYTIVFAYAGTALSVLLLLYLYQRPAASTLTAQPIATEVVTTLATAIGLVLAVPITTAIAAATVGPARAREGAQA</sequence>
<dbReference type="PANTHER" id="PTHR41771:SF1">
    <property type="entry name" value="MEMBRANE PROTEIN"/>
    <property type="match status" value="1"/>
</dbReference>
<feature type="transmembrane region" description="Helical" evidence="1">
    <location>
        <begin position="318"/>
        <end position="343"/>
    </location>
</feature>
<feature type="transmembrane region" description="Helical" evidence="1">
    <location>
        <begin position="144"/>
        <end position="172"/>
    </location>
</feature>
<feature type="transmembrane region" description="Helical" evidence="1">
    <location>
        <begin position="363"/>
        <end position="385"/>
    </location>
</feature>
<evidence type="ECO:0000313" key="3">
    <source>
        <dbReference type="Proteomes" id="UP000291189"/>
    </source>
</evidence>
<feature type="transmembrane region" description="Helical" evidence="1">
    <location>
        <begin position="184"/>
        <end position="209"/>
    </location>
</feature>
<name>A0A4Q5IVD0_9ACTN</name>
<keyword evidence="1" id="KW-0812">Transmembrane</keyword>
<protein>
    <submittedName>
        <fullName evidence="2">YibE/F family protein</fullName>
    </submittedName>
</protein>
<accession>A0A4Q5IVD0</accession>
<dbReference type="InterPro" id="IPR012507">
    <property type="entry name" value="YibE_F"/>
</dbReference>
<dbReference type="AlphaFoldDB" id="A0A4Q5IVD0"/>
<comment type="caution">
    <text evidence="2">The sequence shown here is derived from an EMBL/GenBank/DDBJ whole genome shotgun (WGS) entry which is preliminary data.</text>
</comment>
<dbReference type="RefSeq" id="WP_129988967.1">
    <property type="nucleotide sequence ID" value="NZ_SDPU01000034.1"/>
</dbReference>
<feature type="transmembrane region" description="Helical" evidence="1">
    <location>
        <begin position="221"/>
        <end position="242"/>
    </location>
</feature>
<gene>
    <name evidence="2" type="ORF">ETU37_19240</name>
</gene>
<dbReference type="PANTHER" id="PTHR41771">
    <property type="entry name" value="MEMBRANE PROTEIN-RELATED"/>
    <property type="match status" value="1"/>
</dbReference>
<dbReference type="OrthoDB" id="5846312at2"/>
<keyword evidence="1" id="KW-0472">Membrane</keyword>
<evidence type="ECO:0000256" key="1">
    <source>
        <dbReference type="SAM" id="Phobius"/>
    </source>
</evidence>
<reference evidence="2 3" key="1">
    <citation type="submission" date="2019-01" db="EMBL/GenBank/DDBJ databases">
        <title>Nocardioides guangzhouensis sp. nov., an actinobacterium isolated from soil.</title>
        <authorList>
            <person name="Fu Y."/>
            <person name="Cai Y."/>
            <person name="Lin Z."/>
            <person name="Chen P."/>
        </authorList>
    </citation>
    <scope>NUCLEOTIDE SEQUENCE [LARGE SCALE GENOMIC DNA]</scope>
    <source>
        <strain evidence="2 3">NBRC 105384</strain>
    </source>
</reference>
<proteinExistence type="predicted"/>
<dbReference type="Pfam" id="PF07907">
    <property type="entry name" value="YibE_F"/>
    <property type="match status" value="1"/>
</dbReference>
<feature type="transmembrane region" description="Helical" evidence="1">
    <location>
        <begin position="24"/>
        <end position="49"/>
    </location>
</feature>
<feature type="transmembrane region" description="Helical" evidence="1">
    <location>
        <begin position="262"/>
        <end position="280"/>
    </location>
</feature>
<evidence type="ECO:0000313" key="2">
    <source>
        <dbReference type="EMBL" id="RYU09970.1"/>
    </source>
</evidence>
<keyword evidence="3" id="KW-1185">Reference proteome</keyword>
<dbReference type="EMBL" id="SDPU01000034">
    <property type="protein sequence ID" value="RYU09970.1"/>
    <property type="molecule type" value="Genomic_DNA"/>
</dbReference>